<evidence type="ECO:0000259" key="2">
    <source>
        <dbReference type="Pfam" id="PF20155"/>
    </source>
</evidence>
<sequence length="986" mass="109427">MSEAVEVLIVKKARLELKEAISDMTELNAKIIEIANNVNKFTGKPFTNPVPSSLPKRAQESSKWISDLNAANREAERLAGNVARKKAQLAAAESNNAKALAKLRVEQRLNNKALTDEAILSSKLVGAYQKLTTRRAQAARKLKDLEAANIRNNRAIRQAQKEFDKLDRRVRKADRATNDFRRNVGNYSSALGKASFALRSFIGVLGVYSGFEIARQVFEQVKAIDGLNLALQQVTETQEKFNAAQEFLGNVAEESGQDIFVLTERYTKFLAAAKTTNLTMEEINNIFRQVAKAGGVLGLSTDNINGAFRALEQILSKGKVQAEEIRGQLGERLPGAFQILAKSMGLTTQELSKQLELGNVLSDEVLPGFAKELEKTYNLNLVERVDNLAASQTRLGNAWKEFLSNVEGGEGIISNVFKDIFNSVTDVLNGLNELNKTFSNKQAEGEIKGISTAIIAVKDESERLNISFKDAANNLIPRYKAIISDWGEELSKVTNEQSKSVLTNFFNTVTGKFSEQEKTAKRAGEQMSLYGKAIETLEQIATTGKLPEETRKVNKATEETNRTFSRAKTTLSGSIASYRAIINELTDKRDRLATTSDEYSRYNQQINEAKRSVDNLKKGLVELSQIKDSVASILGASIISVETQEELAAGFEENLKNRTDKEVEFERQKQEALNALRDGELKNIESLTGEQTNLIKESLSIRLNLEKQYADAKADLVLGSIDSIFQMRVSEVDKEIELNQRRFEAILSNEQYTEEQKQVAREKFEKEQERLQRKKEKRERQGFLAQQGLAIAEIAINLARTISTINTNAAGFAALPPFGFGPIAGPPLGAAYSATNIPLALGIAAAQTGLIVAQTIPALEKGALNFEGGTALINDESGSNFKEIVQTPDGKMYMAEGRNVIADLPKGSNVYSASETENMLKDGFAKTQEQEQDLINKWLIKKAENQELKNNNMMRKEIVKSLEEGFKNVKVINHNEIVIEERYDQY</sequence>
<keyword evidence="1" id="KW-0175">Coiled coil</keyword>
<feature type="coiled-coil region" evidence="1">
    <location>
        <begin position="10"/>
        <end position="37"/>
    </location>
</feature>
<evidence type="ECO:0000313" key="4">
    <source>
        <dbReference type="Proteomes" id="UP001203607"/>
    </source>
</evidence>
<gene>
    <name evidence="3" type="ORF">M3P19_00850</name>
</gene>
<dbReference type="EMBL" id="JAMFMA010000001">
    <property type="protein sequence ID" value="MCL6272533.1"/>
    <property type="molecule type" value="Genomic_DNA"/>
</dbReference>
<name>A0ABT0PQ71_9FLAO</name>
<dbReference type="NCBIfam" id="TIGR02675">
    <property type="entry name" value="tape_meas_nterm"/>
    <property type="match status" value="1"/>
</dbReference>
<reference evidence="3 4" key="1">
    <citation type="submission" date="2022-05" db="EMBL/GenBank/DDBJ databases">
        <authorList>
            <person name="Park J.-S."/>
        </authorList>
    </citation>
    <scope>NUCLEOTIDE SEQUENCE [LARGE SCALE GENOMIC DNA]</scope>
    <source>
        <strain evidence="3 4">2012CJ35-5</strain>
    </source>
</reference>
<dbReference type="Pfam" id="PF20155">
    <property type="entry name" value="TMP_3"/>
    <property type="match status" value="1"/>
</dbReference>
<dbReference type="RefSeq" id="WP_249655720.1">
    <property type="nucleotide sequence ID" value="NZ_JAMFMA010000001.1"/>
</dbReference>
<evidence type="ECO:0000256" key="1">
    <source>
        <dbReference type="SAM" id="Coils"/>
    </source>
</evidence>
<feature type="coiled-coil region" evidence="1">
    <location>
        <begin position="749"/>
        <end position="781"/>
    </location>
</feature>
<comment type="caution">
    <text evidence="3">The sequence shown here is derived from an EMBL/GenBank/DDBJ whole genome shotgun (WGS) entry which is preliminary data.</text>
</comment>
<evidence type="ECO:0000313" key="3">
    <source>
        <dbReference type="EMBL" id="MCL6272533.1"/>
    </source>
</evidence>
<feature type="coiled-coil region" evidence="1">
    <location>
        <begin position="68"/>
        <end position="102"/>
    </location>
</feature>
<protein>
    <submittedName>
        <fullName evidence="3">Tape measure protein</fullName>
    </submittedName>
</protein>
<feature type="coiled-coil region" evidence="1">
    <location>
        <begin position="128"/>
        <end position="176"/>
    </location>
</feature>
<feature type="coiled-coil region" evidence="1">
    <location>
        <begin position="592"/>
        <end position="626"/>
    </location>
</feature>
<dbReference type="InterPro" id="IPR013491">
    <property type="entry name" value="Tape_meas_N"/>
</dbReference>
<dbReference type="Proteomes" id="UP001203607">
    <property type="component" value="Unassembled WGS sequence"/>
</dbReference>
<accession>A0ABT0PQ71</accession>
<proteinExistence type="predicted"/>
<organism evidence="3 4">
    <name type="scientific">Flagellimonas spongiicola</name>
    <dbReference type="NCBI Taxonomy" id="2942208"/>
    <lineage>
        <taxon>Bacteria</taxon>
        <taxon>Pseudomonadati</taxon>
        <taxon>Bacteroidota</taxon>
        <taxon>Flavobacteriia</taxon>
        <taxon>Flavobacteriales</taxon>
        <taxon>Flavobacteriaceae</taxon>
        <taxon>Flagellimonas</taxon>
    </lineage>
</organism>
<feature type="domain" description="Tape measure protein N-terminal" evidence="2">
    <location>
        <begin position="215"/>
        <end position="406"/>
    </location>
</feature>
<keyword evidence="4" id="KW-1185">Reference proteome</keyword>